<dbReference type="EMBL" id="MU001701">
    <property type="protein sequence ID" value="KAF2452958.1"/>
    <property type="molecule type" value="Genomic_DNA"/>
</dbReference>
<sequence length="412" mass="46386">MITFAMNSPRMHGMMLQYDSYRTEVDRFTEVDTQRQQLIVRLVEALESAQNEIRKCQLDLQNETEARRRFQEQAELMDGRFRQMERRPYIVVLIDADADGYTFHDDFLMEESKGGEAAADELLARIRGSLPTGLFERADMDIVVKAFANIDGMAQALVRDGRLSDTRSFRAFVSGFTSRLPFFDFVDVGPGKERADQKIRENLRFHIDSWQCKHVVLGCCHDSGYAAFLGQFVANPAALNRISLLEGSTPCHPEIAKLALNQIGPFDTLFSTPPSRSPKLVTYAKISSGGSSGSSSGGSSPPSPTKSIVLRAAQTGRERFGPILRDANGRRRDRELKNPDPAVLGKLKSLNLCNWKFLRGNCDLESCTRNHNFRDLTDAEGDALWYLARQGRCWKVRRGDDCDDPKCIYGHN</sequence>
<organism evidence="3 4">
    <name type="scientific">Lineolata rhizophorae</name>
    <dbReference type="NCBI Taxonomy" id="578093"/>
    <lineage>
        <taxon>Eukaryota</taxon>
        <taxon>Fungi</taxon>
        <taxon>Dikarya</taxon>
        <taxon>Ascomycota</taxon>
        <taxon>Pezizomycotina</taxon>
        <taxon>Dothideomycetes</taxon>
        <taxon>Dothideomycetes incertae sedis</taxon>
        <taxon>Lineolatales</taxon>
        <taxon>Lineolataceae</taxon>
        <taxon>Lineolata</taxon>
    </lineage>
</organism>
<gene>
    <name evidence="3" type="ORF">BDY21DRAFT_148102</name>
</gene>
<proteinExistence type="predicted"/>
<dbReference type="PANTHER" id="PTHR37543:SF1">
    <property type="entry name" value="CCCH ZINC FINGER DNA BINDING PROTEIN (AFU_ORTHOLOGUE AFUA_5G12760)"/>
    <property type="match status" value="1"/>
</dbReference>
<evidence type="ECO:0000256" key="1">
    <source>
        <dbReference type="SAM" id="Coils"/>
    </source>
</evidence>
<keyword evidence="4" id="KW-1185">Reference proteome</keyword>
<reference evidence="3" key="1">
    <citation type="journal article" date="2020" name="Stud. Mycol.">
        <title>101 Dothideomycetes genomes: a test case for predicting lifestyles and emergence of pathogens.</title>
        <authorList>
            <person name="Haridas S."/>
            <person name="Albert R."/>
            <person name="Binder M."/>
            <person name="Bloem J."/>
            <person name="Labutti K."/>
            <person name="Salamov A."/>
            <person name="Andreopoulos B."/>
            <person name="Baker S."/>
            <person name="Barry K."/>
            <person name="Bills G."/>
            <person name="Bluhm B."/>
            <person name="Cannon C."/>
            <person name="Castanera R."/>
            <person name="Culley D."/>
            <person name="Daum C."/>
            <person name="Ezra D."/>
            <person name="Gonzalez J."/>
            <person name="Henrissat B."/>
            <person name="Kuo A."/>
            <person name="Liang C."/>
            <person name="Lipzen A."/>
            <person name="Lutzoni F."/>
            <person name="Magnuson J."/>
            <person name="Mondo S."/>
            <person name="Nolan M."/>
            <person name="Ohm R."/>
            <person name="Pangilinan J."/>
            <person name="Park H.-J."/>
            <person name="Ramirez L."/>
            <person name="Alfaro M."/>
            <person name="Sun H."/>
            <person name="Tritt A."/>
            <person name="Yoshinaga Y."/>
            <person name="Zwiers L.-H."/>
            <person name="Turgeon B."/>
            <person name="Goodwin S."/>
            <person name="Spatafora J."/>
            <person name="Crous P."/>
            <person name="Grigoriev I."/>
        </authorList>
    </citation>
    <scope>NUCLEOTIDE SEQUENCE</scope>
    <source>
        <strain evidence="3">ATCC 16933</strain>
    </source>
</reference>
<keyword evidence="1" id="KW-0175">Coiled coil</keyword>
<dbReference type="Pfam" id="PF25540">
    <property type="entry name" value="DUF7923"/>
    <property type="match status" value="1"/>
</dbReference>
<feature type="coiled-coil region" evidence="1">
    <location>
        <begin position="39"/>
        <end position="73"/>
    </location>
</feature>
<evidence type="ECO:0000313" key="4">
    <source>
        <dbReference type="Proteomes" id="UP000799766"/>
    </source>
</evidence>
<feature type="domain" description="DUF7923" evidence="2">
    <location>
        <begin position="84"/>
        <end position="263"/>
    </location>
</feature>
<dbReference type="AlphaFoldDB" id="A0A6A6NMR5"/>
<protein>
    <recommendedName>
        <fullName evidence="2">DUF7923 domain-containing protein</fullName>
    </recommendedName>
</protein>
<dbReference type="Proteomes" id="UP000799766">
    <property type="component" value="Unassembled WGS sequence"/>
</dbReference>
<dbReference type="InterPro" id="IPR057683">
    <property type="entry name" value="DUF7923"/>
</dbReference>
<accession>A0A6A6NMR5</accession>
<name>A0A6A6NMR5_9PEZI</name>
<dbReference type="PANTHER" id="PTHR37543">
    <property type="entry name" value="CCCH ZINC FINGER DNA BINDING PROTEIN (AFU_ORTHOLOGUE AFUA_5G12760)"/>
    <property type="match status" value="1"/>
</dbReference>
<dbReference type="OrthoDB" id="2270193at2759"/>
<evidence type="ECO:0000259" key="2">
    <source>
        <dbReference type="Pfam" id="PF25540"/>
    </source>
</evidence>
<evidence type="ECO:0000313" key="3">
    <source>
        <dbReference type="EMBL" id="KAF2452958.1"/>
    </source>
</evidence>